<dbReference type="InterPro" id="IPR023365">
    <property type="entry name" value="Sortase_dom-sf"/>
</dbReference>
<evidence type="ECO:0000313" key="4">
    <source>
        <dbReference type="Proteomes" id="UP000004691"/>
    </source>
</evidence>
<reference evidence="3 4" key="1">
    <citation type="submission" date="2012-01" db="EMBL/GenBank/DDBJ databases">
        <title>Improved High-Quality Draft sequence of Saccharomonospora xinjiangensis XJ-54.</title>
        <authorList>
            <consortium name="US DOE Joint Genome Institute"/>
            <person name="Lucas S."/>
            <person name="Han J."/>
            <person name="Lapidus A."/>
            <person name="Cheng J.-F."/>
            <person name="Goodwin L."/>
            <person name="Pitluck S."/>
            <person name="Peters L."/>
            <person name="Mikhailova N."/>
            <person name="Teshima H."/>
            <person name="Detter J.C."/>
            <person name="Han C."/>
            <person name="Tapia R."/>
            <person name="Land M."/>
            <person name="Hauser L."/>
            <person name="Kyrpides N."/>
            <person name="Ivanova N."/>
            <person name="Pagani I."/>
            <person name="Brambilla E.-M."/>
            <person name="Klenk H.-P."/>
            <person name="Woyke T."/>
        </authorList>
    </citation>
    <scope>NUCLEOTIDE SEQUENCE [LARGE SCALE GENOMIC DNA]</scope>
    <source>
        <strain evidence="3 4">XJ-54</strain>
    </source>
</reference>
<dbReference type="AlphaFoldDB" id="I0UXT6"/>
<sequence length="200" mass="20395">MVVALVTVPLLWWWARPDAAGPEVGSSGGRAADALAAAPAPAASEPAPAPPAEVSVPSVGLRAPVVGVGVAEGGQLDVPVDVATAGWYRAGPVPGQTSGSSVLVGHVNDVEQGPGAFARIAEVELGDVVRLRTESGQDLRFTVVAREQWAKSEVPLDRLFDTGGAARLVLLTCGGVFDRDSGSYEDNIAVTAVPLDRTPG</sequence>
<feature type="compositionally biased region" description="Low complexity" evidence="2">
    <location>
        <begin position="36"/>
        <end position="46"/>
    </location>
</feature>
<keyword evidence="4" id="KW-1185">Reference proteome</keyword>
<dbReference type="STRING" id="882086.SacxiDRAFT_0412"/>
<name>I0UXT6_9PSEU</name>
<keyword evidence="1" id="KW-0378">Hydrolase</keyword>
<proteinExistence type="predicted"/>
<dbReference type="GO" id="GO:0016787">
    <property type="term" value="F:hydrolase activity"/>
    <property type="evidence" value="ECO:0007669"/>
    <property type="project" value="UniProtKB-KW"/>
</dbReference>
<feature type="region of interest" description="Disordered" evidence="2">
    <location>
        <begin position="36"/>
        <end position="55"/>
    </location>
</feature>
<dbReference type="CDD" id="cd05829">
    <property type="entry name" value="Sortase_F"/>
    <property type="match status" value="1"/>
</dbReference>
<dbReference type="RefSeq" id="WP_006236792.1">
    <property type="nucleotide sequence ID" value="NZ_JH636049.1"/>
</dbReference>
<dbReference type="InterPro" id="IPR042001">
    <property type="entry name" value="Sortase_F"/>
</dbReference>
<dbReference type="InterPro" id="IPR005754">
    <property type="entry name" value="Sortase"/>
</dbReference>
<organism evidence="3 4">
    <name type="scientific">Saccharomonospora xinjiangensis XJ-54</name>
    <dbReference type="NCBI Taxonomy" id="882086"/>
    <lineage>
        <taxon>Bacteria</taxon>
        <taxon>Bacillati</taxon>
        <taxon>Actinomycetota</taxon>
        <taxon>Actinomycetes</taxon>
        <taxon>Pseudonocardiales</taxon>
        <taxon>Pseudonocardiaceae</taxon>
        <taxon>Saccharomonospora</taxon>
    </lineage>
</organism>
<evidence type="ECO:0000313" key="3">
    <source>
        <dbReference type="EMBL" id="EID52689.1"/>
    </source>
</evidence>
<dbReference type="SUPFAM" id="SSF63817">
    <property type="entry name" value="Sortase"/>
    <property type="match status" value="1"/>
</dbReference>
<dbReference type="EMBL" id="JH636049">
    <property type="protein sequence ID" value="EID52689.1"/>
    <property type="molecule type" value="Genomic_DNA"/>
</dbReference>
<protein>
    <submittedName>
        <fullName evidence="3">Sortase family enzyme</fullName>
    </submittedName>
</protein>
<dbReference type="HOGENOM" id="CLU_062592_3_1_11"/>
<evidence type="ECO:0000256" key="1">
    <source>
        <dbReference type="ARBA" id="ARBA00022801"/>
    </source>
</evidence>
<accession>I0UXT6</accession>
<dbReference type="Gene3D" id="2.40.260.10">
    <property type="entry name" value="Sortase"/>
    <property type="match status" value="1"/>
</dbReference>
<evidence type="ECO:0000256" key="2">
    <source>
        <dbReference type="SAM" id="MobiDB-lite"/>
    </source>
</evidence>
<dbReference type="OrthoDB" id="525039at2"/>
<gene>
    <name evidence="3" type="ORF">SacxiDRAFT_0412</name>
</gene>
<dbReference type="eggNOG" id="COG3764">
    <property type="taxonomic scope" value="Bacteria"/>
</dbReference>
<dbReference type="Pfam" id="PF04203">
    <property type="entry name" value="Sortase"/>
    <property type="match status" value="1"/>
</dbReference>
<dbReference type="Proteomes" id="UP000004691">
    <property type="component" value="Unassembled WGS sequence"/>
</dbReference>